<proteinExistence type="predicted"/>
<keyword evidence="3 5" id="KW-1133">Transmembrane helix</keyword>
<feature type="transmembrane region" description="Helical" evidence="5">
    <location>
        <begin position="74"/>
        <end position="95"/>
    </location>
</feature>
<dbReference type="Pfam" id="PF05653">
    <property type="entry name" value="Mg_trans_NIPA"/>
    <property type="match status" value="2"/>
</dbReference>
<comment type="subcellular location">
    <subcellularLocation>
        <location evidence="1">Membrane</location>
        <topology evidence="1">Multi-pass membrane protein</topology>
    </subcellularLocation>
</comment>
<dbReference type="InterPro" id="IPR037185">
    <property type="entry name" value="EmrE-like"/>
</dbReference>
<feature type="transmembrane region" description="Helical" evidence="5">
    <location>
        <begin position="288"/>
        <end position="307"/>
    </location>
</feature>
<evidence type="ECO:0000313" key="7">
    <source>
        <dbReference type="Proteomes" id="UP001071777"/>
    </source>
</evidence>
<evidence type="ECO:0000313" key="6">
    <source>
        <dbReference type="EMBL" id="KAJ1611334.1"/>
    </source>
</evidence>
<feature type="transmembrane region" description="Helical" evidence="5">
    <location>
        <begin position="250"/>
        <end position="268"/>
    </location>
</feature>
<evidence type="ECO:0000256" key="3">
    <source>
        <dbReference type="ARBA" id="ARBA00022989"/>
    </source>
</evidence>
<evidence type="ECO:0000256" key="2">
    <source>
        <dbReference type="ARBA" id="ARBA00022692"/>
    </source>
</evidence>
<evidence type="ECO:0000256" key="1">
    <source>
        <dbReference type="ARBA" id="ARBA00004141"/>
    </source>
</evidence>
<evidence type="ECO:0000256" key="5">
    <source>
        <dbReference type="SAM" id="Phobius"/>
    </source>
</evidence>
<comment type="caution">
    <text evidence="6">The sequence shown here is derived from an EMBL/GenBank/DDBJ whole genome shotgun (WGS) entry which is preliminary data.</text>
</comment>
<dbReference type="Gene3D" id="1.10.3730.20">
    <property type="match status" value="1"/>
</dbReference>
<evidence type="ECO:0000256" key="4">
    <source>
        <dbReference type="ARBA" id="ARBA00023136"/>
    </source>
</evidence>
<feature type="transmembrane region" description="Helical" evidence="5">
    <location>
        <begin position="346"/>
        <end position="368"/>
    </location>
</feature>
<dbReference type="PANTHER" id="PTHR12570">
    <property type="match status" value="1"/>
</dbReference>
<dbReference type="EMBL" id="JAPCXB010000060">
    <property type="protein sequence ID" value="KAJ1611334.1"/>
    <property type="molecule type" value="Genomic_DNA"/>
</dbReference>
<accession>A0ABQ8P7Z9</accession>
<name>A0ABQ8P7Z9_9CRYT</name>
<feature type="transmembrane region" description="Helical" evidence="5">
    <location>
        <begin position="23"/>
        <end position="47"/>
    </location>
</feature>
<keyword evidence="2 5" id="KW-0812">Transmembrane</keyword>
<dbReference type="InterPro" id="IPR008521">
    <property type="entry name" value="Mg_trans_NIPA"/>
</dbReference>
<feature type="transmembrane region" description="Helical" evidence="5">
    <location>
        <begin position="319"/>
        <end position="340"/>
    </location>
</feature>
<gene>
    <name evidence="6" type="ORF">OJ252_1591</name>
</gene>
<protein>
    <submittedName>
        <fullName evidence="6">Transmembrane domain-containing protein</fullName>
    </submittedName>
</protein>
<keyword evidence="7" id="KW-1185">Reference proteome</keyword>
<dbReference type="SUPFAM" id="SSF103481">
    <property type="entry name" value="Multidrug resistance efflux transporter EmrE"/>
    <property type="match status" value="1"/>
</dbReference>
<keyword evidence="4 5" id="KW-0472">Membrane</keyword>
<feature type="transmembrane region" description="Helical" evidence="5">
    <location>
        <begin position="169"/>
        <end position="188"/>
    </location>
</feature>
<reference evidence="6" key="1">
    <citation type="submission" date="2022-10" db="EMBL/GenBank/DDBJ databases">
        <title>Adaptive evolution leads to modifications in subtelomeric GC content in a zoonotic Cryptosporidium species.</title>
        <authorList>
            <person name="Li J."/>
            <person name="Feng Y."/>
            <person name="Xiao L."/>
        </authorList>
    </citation>
    <scope>NUCLEOTIDE SEQUENCE</scope>
    <source>
        <strain evidence="6">25894</strain>
    </source>
</reference>
<feature type="transmembrane region" description="Helical" evidence="5">
    <location>
        <begin position="128"/>
        <end position="149"/>
    </location>
</feature>
<dbReference type="PANTHER" id="PTHR12570:SF9">
    <property type="entry name" value="MAGNESIUM TRANSPORTER NIPA8-RELATED"/>
    <property type="match status" value="1"/>
</dbReference>
<organism evidence="6 7">
    <name type="scientific">Cryptosporidium canis</name>
    <dbReference type="NCBI Taxonomy" id="195482"/>
    <lineage>
        <taxon>Eukaryota</taxon>
        <taxon>Sar</taxon>
        <taxon>Alveolata</taxon>
        <taxon>Apicomplexa</taxon>
        <taxon>Conoidasida</taxon>
        <taxon>Coccidia</taxon>
        <taxon>Eucoccidiorida</taxon>
        <taxon>Eimeriorina</taxon>
        <taxon>Cryptosporidiidae</taxon>
        <taxon>Cryptosporidium</taxon>
    </lineage>
</organism>
<sequence length="507" mass="56870">MLFSIDQNVEEDYIHMLSTNFPVLSLTIGIILTIVGSCFMAFGNAYMKKGLHIQQQKYNHDSQASVPSMAYNEITWWIGIVSYTFGAIIHIIALGFAPASILAPMNSFGLVANAFAAATLLDEQFGVFELVSTIGVIFGIFLCAVASVLPTETPINKYSGIDSWSDPYYLIYIIFCFISALAVLIVINNEEAKYNEQKEIQTRRAILKSLDEDSLSIVPTGKGSPNNSFNLNTHAKINVVFPKYPKYISMLYGFLAGLIGAQCVLEIKEMVAWGEFALQHTKDWMYNIQPYIAFIFFSISTWLQMHFLNLGLAMGDATLVVPTYYVFWTLFSTFGGFTKFHEFEGFTFIMTIIFFLGIIITTSFVIVMSIREILAFKKAVDESVTDNSDRITDETPEIDITKGNMLDTQLPLAMGVLTMINAGKLAGKYFMNASAQLRKTRSASDLISEKRGSIEITSRQKDIWTLPSNVNYSNTGDPSASIYQNSVWRPKPINELVFEDVEYREMP</sequence>
<dbReference type="Proteomes" id="UP001071777">
    <property type="component" value="Unassembled WGS sequence"/>
</dbReference>